<dbReference type="Proteomes" id="UP000778797">
    <property type="component" value="Unassembled WGS sequence"/>
</dbReference>
<keyword evidence="2" id="KW-1185">Reference proteome</keyword>
<reference evidence="1" key="2">
    <citation type="submission" date="2021-10" db="EMBL/GenBank/DDBJ databases">
        <title>Genome of Winogradskyella sp. E313.</title>
        <authorList>
            <person name="Zhou Y."/>
        </authorList>
    </citation>
    <scope>NUCLEOTIDE SEQUENCE</scope>
    <source>
        <strain evidence="1">E313</strain>
    </source>
</reference>
<reference evidence="1" key="1">
    <citation type="submission" date="2021-03" db="EMBL/GenBank/DDBJ databases">
        <authorList>
            <person name="Ping X."/>
        </authorList>
    </citation>
    <scope>NUCLEOTIDE SEQUENCE</scope>
    <source>
        <strain evidence="1">E313</strain>
    </source>
</reference>
<organism evidence="1 2">
    <name type="scientific">Winogradskyella immobilis</name>
    <dbReference type="NCBI Taxonomy" id="2816852"/>
    <lineage>
        <taxon>Bacteria</taxon>
        <taxon>Pseudomonadati</taxon>
        <taxon>Bacteroidota</taxon>
        <taxon>Flavobacteriia</taxon>
        <taxon>Flavobacteriales</taxon>
        <taxon>Flavobacteriaceae</taxon>
        <taxon>Winogradskyella</taxon>
    </lineage>
</organism>
<dbReference type="RefSeq" id="WP_227476944.1">
    <property type="nucleotide sequence ID" value="NZ_JAFMPT010000008.1"/>
</dbReference>
<evidence type="ECO:0000313" key="1">
    <source>
        <dbReference type="EMBL" id="MCC1484498.1"/>
    </source>
</evidence>
<name>A0ABS8EMY0_9FLAO</name>
<protein>
    <submittedName>
        <fullName evidence="1">Uncharacterized protein</fullName>
    </submittedName>
</protein>
<proteinExistence type="predicted"/>
<evidence type="ECO:0000313" key="2">
    <source>
        <dbReference type="Proteomes" id="UP000778797"/>
    </source>
</evidence>
<gene>
    <name evidence="1" type="ORF">J1C55_07865</name>
</gene>
<comment type="caution">
    <text evidence="1">The sequence shown here is derived from an EMBL/GenBank/DDBJ whole genome shotgun (WGS) entry which is preliminary data.</text>
</comment>
<accession>A0ABS8EMY0</accession>
<dbReference type="EMBL" id="JAFMPT010000008">
    <property type="protein sequence ID" value="MCC1484498.1"/>
    <property type="molecule type" value="Genomic_DNA"/>
</dbReference>
<sequence>MHFVVDSKNPNYQLIHYDMTNHHGIECKFANFREENGVEKFDITHYRRLIVLGEHSYYQPIKDIKTSIIVNQETHKYQLNVDLPPGDHDISDERDCKDNVFIRKSSEGSPLAEHIINVHIEEPGDIPIADIKILSTHGPGICKFYIV</sequence>